<dbReference type="InterPro" id="IPR002563">
    <property type="entry name" value="Flavin_Rdtase-like_dom"/>
</dbReference>
<feature type="domain" description="Flavin reductase like" evidence="3">
    <location>
        <begin position="77"/>
        <end position="217"/>
    </location>
</feature>
<dbReference type="Pfam" id="PF01613">
    <property type="entry name" value="Flavin_Reduct"/>
    <property type="match status" value="1"/>
</dbReference>
<keyword evidence="5" id="KW-1185">Reference proteome</keyword>
<proteinExistence type="predicted"/>
<keyword evidence="1" id="KW-0560">Oxidoreductase</keyword>
<dbReference type="EMBL" id="JAFFZM010000007">
    <property type="protein sequence ID" value="MBO8199347.1"/>
    <property type="molecule type" value="Genomic_DNA"/>
</dbReference>
<feature type="compositionally biased region" description="Low complexity" evidence="2">
    <location>
        <begin position="33"/>
        <end position="55"/>
    </location>
</feature>
<reference evidence="4 5" key="1">
    <citation type="submission" date="2021-02" db="EMBL/GenBank/DDBJ databases">
        <title>Streptomyces spirodelae sp. nov., isolated from duckweed.</title>
        <authorList>
            <person name="Saimee Y."/>
            <person name="Duangmal K."/>
        </authorList>
    </citation>
    <scope>NUCLEOTIDE SEQUENCE [LARGE SCALE GENOMIC DNA]</scope>
    <source>
        <strain evidence="4 5">DSM 42105</strain>
    </source>
</reference>
<dbReference type="PANTHER" id="PTHR30466">
    <property type="entry name" value="FLAVIN REDUCTASE"/>
    <property type="match status" value="1"/>
</dbReference>
<sequence length="252" mass="26011">MTTPRSLRGTSRTCAPPAEPPSPGAGAGRSADRAAGAPETGGPETGAPETGAPETRGPDTGGPGPVAVDHRELRACLGSFLTGVTVVTFRSGTQVHGITVNSFTSVSLDPPLVLVGLDRGSRAAALLGSCPYAINVLTEGQRGVALHFAGRPMAEPVRWAAPGPDEVPLLADTVGHLVCRPWRRYDGGDHELLVGSVVGFHVTGGPPLAFFRGGFPRLAADSRTEPWSGSLDDPANAQRHQPAHPMTTEGRT</sequence>
<evidence type="ECO:0000313" key="4">
    <source>
        <dbReference type="EMBL" id="MBO8199347.1"/>
    </source>
</evidence>
<protein>
    <submittedName>
        <fullName evidence="4">Flavin reductase</fullName>
    </submittedName>
</protein>
<dbReference type="Proteomes" id="UP000721954">
    <property type="component" value="Unassembled WGS sequence"/>
</dbReference>
<dbReference type="InterPro" id="IPR012349">
    <property type="entry name" value="Split_barrel_FMN-bd"/>
</dbReference>
<dbReference type="PANTHER" id="PTHR30466:SF1">
    <property type="entry name" value="FMN REDUCTASE (NADH) RUTF"/>
    <property type="match status" value="1"/>
</dbReference>
<dbReference type="SMART" id="SM00903">
    <property type="entry name" value="Flavin_Reduct"/>
    <property type="match status" value="1"/>
</dbReference>
<dbReference type="SUPFAM" id="SSF50475">
    <property type="entry name" value="FMN-binding split barrel"/>
    <property type="match status" value="1"/>
</dbReference>
<name>A0ABS3XVB2_9ACTN</name>
<evidence type="ECO:0000313" key="5">
    <source>
        <dbReference type="Proteomes" id="UP000721954"/>
    </source>
</evidence>
<accession>A0ABS3XVB2</accession>
<evidence type="ECO:0000259" key="3">
    <source>
        <dbReference type="SMART" id="SM00903"/>
    </source>
</evidence>
<feature type="region of interest" description="Disordered" evidence="2">
    <location>
        <begin position="222"/>
        <end position="252"/>
    </location>
</feature>
<evidence type="ECO:0000256" key="2">
    <source>
        <dbReference type="SAM" id="MobiDB-lite"/>
    </source>
</evidence>
<dbReference type="Gene3D" id="2.30.110.10">
    <property type="entry name" value="Electron Transport, Fmn-binding Protein, Chain A"/>
    <property type="match status" value="1"/>
</dbReference>
<feature type="compositionally biased region" description="Polar residues" evidence="2">
    <location>
        <begin position="1"/>
        <end position="13"/>
    </location>
</feature>
<comment type="caution">
    <text evidence="4">The sequence shown here is derived from an EMBL/GenBank/DDBJ whole genome shotgun (WGS) entry which is preliminary data.</text>
</comment>
<evidence type="ECO:0000256" key="1">
    <source>
        <dbReference type="ARBA" id="ARBA00023002"/>
    </source>
</evidence>
<organism evidence="4 5">
    <name type="scientific">Streptomyces smyrnaeus</name>
    <dbReference type="NCBI Taxonomy" id="1387713"/>
    <lineage>
        <taxon>Bacteria</taxon>
        <taxon>Bacillati</taxon>
        <taxon>Actinomycetota</taxon>
        <taxon>Actinomycetes</taxon>
        <taxon>Kitasatosporales</taxon>
        <taxon>Streptomycetaceae</taxon>
        <taxon>Streptomyces</taxon>
    </lineage>
</organism>
<gene>
    <name evidence="4" type="ORF">JW613_13705</name>
</gene>
<dbReference type="InterPro" id="IPR050268">
    <property type="entry name" value="NADH-dep_flavin_reductase"/>
</dbReference>
<feature type="region of interest" description="Disordered" evidence="2">
    <location>
        <begin position="1"/>
        <end position="68"/>
    </location>
</feature>